<keyword evidence="1" id="KW-0472">Membrane</keyword>
<sequence>MGPYGSIPGRGSLAITGASAIGLAQAGLVALAIGIVLVTTAAVAVRIGWRRRREVSSR</sequence>
<reference evidence="2 3" key="1">
    <citation type="submission" date="2018-06" db="EMBL/GenBank/DDBJ databases">
        <title>Genomic Encyclopedia of Type Strains, Phase III (KMG-III): the genomes of soil and plant-associated and newly described type strains.</title>
        <authorList>
            <person name="Whitman W."/>
        </authorList>
    </citation>
    <scope>NUCLEOTIDE SEQUENCE [LARGE SCALE GENOMIC DNA]</scope>
    <source>
        <strain evidence="2 3">CGMCC 4.7090</strain>
    </source>
</reference>
<dbReference type="EMBL" id="QLMJ01000033">
    <property type="protein sequence ID" value="RAK25482.1"/>
    <property type="molecule type" value="Genomic_DNA"/>
</dbReference>
<keyword evidence="3" id="KW-1185">Reference proteome</keyword>
<accession>A0A327YW51</accession>
<feature type="transmembrane region" description="Helical" evidence="1">
    <location>
        <begin position="20"/>
        <end position="49"/>
    </location>
</feature>
<organism evidence="2 3">
    <name type="scientific">Actinoplanes lutulentus</name>
    <dbReference type="NCBI Taxonomy" id="1287878"/>
    <lineage>
        <taxon>Bacteria</taxon>
        <taxon>Bacillati</taxon>
        <taxon>Actinomycetota</taxon>
        <taxon>Actinomycetes</taxon>
        <taxon>Micromonosporales</taxon>
        <taxon>Micromonosporaceae</taxon>
        <taxon>Actinoplanes</taxon>
    </lineage>
</organism>
<keyword evidence="1" id="KW-0812">Transmembrane</keyword>
<evidence type="ECO:0000256" key="1">
    <source>
        <dbReference type="SAM" id="Phobius"/>
    </source>
</evidence>
<comment type="caution">
    <text evidence="2">The sequence shown here is derived from an EMBL/GenBank/DDBJ whole genome shotgun (WGS) entry which is preliminary data.</text>
</comment>
<proteinExistence type="predicted"/>
<evidence type="ECO:0000313" key="3">
    <source>
        <dbReference type="Proteomes" id="UP000249341"/>
    </source>
</evidence>
<dbReference type="AlphaFoldDB" id="A0A327YW51"/>
<keyword evidence="1" id="KW-1133">Transmembrane helix</keyword>
<gene>
    <name evidence="2" type="ORF">B0I29_13321</name>
</gene>
<name>A0A327YW51_9ACTN</name>
<protein>
    <submittedName>
        <fullName evidence="2">Uncharacterized protein</fullName>
    </submittedName>
</protein>
<dbReference type="Proteomes" id="UP000249341">
    <property type="component" value="Unassembled WGS sequence"/>
</dbReference>
<evidence type="ECO:0000313" key="2">
    <source>
        <dbReference type="EMBL" id="RAK25482.1"/>
    </source>
</evidence>